<dbReference type="eggNOG" id="ENOG502T5VY">
    <property type="taxonomic scope" value="Eukaryota"/>
</dbReference>
<organism evidence="3">
    <name type="scientific">Colletotrichum graminicola (strain M1.001 / M2 / FGSC 10212)</name>
    <name type="common">Maize anthracnose fungus</name>
    <name type="synonym">Glomerella graminicola</name>
    <dbReference type="NCBI Taxonomy" id="645133"/>
    <lineage>
        <taxon>Eukaryota</taxon>
        <taxon>Fungi</taxon>
        <taxon>Dikarya</taxon>
        <taxon>Ascomycota</taxon>
        <taxon>Pezizomycotina</taxon>
        <taxon>Sordariomycetes</taxon>
        <taxon>Hypocreomycetidae</taxon>
        <taxon>Glomerellales</taxon>
        <taxon>Glomerellaceae</taxon>
        <taxon>Colletotrichum</taxon>
        <taxon>Colletotrichum graminicola species complex</taxon>
    </lineage>
</organism>
<evidence type="ECO:0000313" key="2">
    <source>
        <dbReference type="EMBL" id="EFQ25308.1"/>
    </source>
</evidence>
<feature type="compositionally biased region" description="Low complexity" evidence="1">
    <location>
        <begin position="22"/>
        <end position="40"/>
    </location>
</feature>
<dbReference type="RefSeq" id="XP_008089328.1">
    <property type="nucleotide sequence ID" value="XM_008091137.1"/>
</dbReference>
<feature type="region of interest" description="Disordered" evidence="1">
    <location>
        <begin position="12"/>
        <end position="41"/>
    </location>
</feature>
<dbReference type="VEuPathDB" id="FungiDB:GLRG_00452"/>
<sequence>MKTVNVNTHFSDLDEGFYEGPSSQDSQRSEDSQSSVASDDTVVDDVDRHYIVWDATRADFEAWASDRMRRRCRWRCCRCRYVNRMPRSRFTMSHCRNPVPPHVSVGGGEGGGEASCPRDEAGETHLGPGECCEILVPRGE</sequence>
<reference evidence="3" key="1">
    <citation type="journal article" date="2012" name="Nat. Genet.">
        <title>Lifestyle transitions in plant pathogenic Colletotrichum fungi deciphered by genome and transcriptome analyses.</title>
        <authorList>
            <person name="O'Connell R.J."/>
            <person name="Thon M.R."/>
            <person name="Hacquard S."/>
            <person name="Amyotte S.G."/>
            <person name="Kleemann J."/>
            <person name="Torres M.F."/>
            <person name="Damm U."/>
            <person name="Buiate E.A."/>
            <person name="Epstein L."/>
            <person name="Alkan N."/>
            <person name="Altmueller J."/>
            <person name="Alvarado-Balderrama L."/>
            <person name="Bauser C.A."/>
            <person name="Becker C."/>
            <person name="Birren B.W."/>
            <person name="Chen Z."/>
            <person name="Choi J."/>
            <person name="Crouch J.A."/>
            <person name="Duvick J.P."/>
            <person name="Farman M.A."/>
            <person name="Gan P."/>
            <person name="Heiman D."/>
            <person name="Henrissat B."/>
            <person name="Howard R.J."/>
            <person name="Kabbage M."/>
            <person name="Koch C."/>
            <person name="Kracher B."/>
            <person name="Kubo Y."/>
            <person name="Law A.D."/>
            <person name="Lebrun M.-H."/>
            <person name="Lee Y.-H."/>
            <person name="Miyara I."/>
            <person name="Moore N."/>
            <person name="Neumann U."/>
            <person name="Nordstroem K."/>
            <person name="Panaccione D.G."/>
            <person name="Panstruga R."/>
            <person name="Place M."/>
            <person name="Proctor R.H."/>
            <person name="Prusky D."/>
            <person name="Rech G."/>
            <person name="Reinhardt R."/>
            <person name="Rollins J.A."/>
            <person name="Rounsley S."/>
            <person name="Schardl C.L."/>
            <person name="Schwartz D.C."/>
            <person name="Shenoy N."/>
            <person name="Shirasu K."/>
            <person name="Sikhakolli U.R."/>
            <person name="Stueber K."/>
            <person name="Sukno S.A."/>
            <person name="Sweigard J.A."/>
            <person name="Takano Y."/>
            <person name="Takahara H."/>
            <person name="Trail F."/>
            <person name="van der Does H.C."/>
            <person name="Voll L.M."/>
            <person name="Will I."/>
            <person name="Young S."/>
            <person name="Zeng Q."/>
            <person name="Zhang J."/>
            <person name="Zhou S."/>
            <person name="Dickman M.B."/>
            <person name="Schulze-Lefert P."/>
            <person name="Ver Loren van Themaat E."/>
            <person name="Ma L.-J."/>
            <person name="Vaillancourt L.J."/>
        </authorList>
    </citation>
    <scope>NUCLEOTIDE SEQUENCE [LARGE SCALE GENOMIC DNA]</scope>
    <source>
        <strain evidence="3">M1.001 / M2 / FGSC 10212</strain>
    </source>
</reference>
<dbReference type="AlphaFoldDB" id="E3Q2K7"/>
<evidence type="ECO:0000313" key="3">
    <source>
        <dbReference type="Proteomes" id="UP000008782"/>
    </source>
</evidence>
<dbReference type="GeneID" id="24405817"/>
<gene>
    <name evidence="2" type="ORF">GLRG_00452</name>
</gene>
<dbReference type="EMBL" id="GG697331">
    <property type="protein sequence ID" value="EFQ25308.1"/>
    <property type="molecule type" value="Genomic_DNA"/>
</dbReference>
<evidence type="ECO:0000256" key="1">
    <source>
        <dbReference type="SAM" id="MobiDB-lite"/>
    </source>
</evidence>
<accession>E3Q2K7</accession>
<protein>
    <submittedName>
        <fullName evidence="2">Uncharacterized protein</fullName>
    </submittedName>
</protein>
<proteinExistence type="predicted"/>
<name>E3Q2K7_COLGM</name>
<dbReference type="Proteomes" id="UP000008782">
    <property type="component" value="Unassembled WGS sequence"/>
</dbReference>
<keyword evidence="3" id="KW-1185">Reference proteome</keyword>
<dbReference type="HOGENOM" id="CLU_2026573_0_0_1"/>